<dbReference type="GO" id="GO:0004527">
    <property type="term" value="F:exonuclease activity"/>
    <property type="evidence" value="ECO:0007669"/>
    <property type="project" value="UniProtKB-KW"/>
</dbReference>
<reference evidence="11" key="1">
    <citation type="journal article" date="2019" name="Int. J. Syst. Evol. Microbiol.">
        <title>The Global Catalogue of Microorganisms (GCM) 10K type strain sequencing project: providing services to taxonomists for standard genome sequencing and annotation.</title>
        <authorList>
            <consortium name="The Broad Institute Genomics Platform"/>
            <consortium name="The Broad Institute Genome Sequencing Center for Infectious Disease"/>
            <person name="Wu L."/>
            <person name="Ma J."/>
        </authorList>
    </citation>
    <scope>NUCLEOTIDE SEQUENCE [LARGE SCALE GENOMIC DNA]</scope>
    <source>
        <strain evidence="11">KACC 13778</strain>
    </source>
</reference>
<evidence type="ECO:0000313" key="11">
    <source>
        <dbReference type="Proteomes" id="UP001595956"/>
    </source>
</evidence>
<keyword evidence="5 7" id="KW-0378">Hydrolase</keyword>
<organism evidence="10 11">
    <name type="scientific">Nocardioides caricicola</name>
    <dbReference type="NCBI Taxonomy" id="634770"/>
    <lineage>
        <taxon>Bacteria</taxon>
        <taxon>Bacillati</taxon>
        <taxon>Actinomycetota</taxon>
        <taxon>Actinomycetes</taxon>
        <taxon>Propionibacteriales</taxon>
        <taxon>Nocardioidaceae</taxon>
        <taxon>Nocardioides</taxon>
    </lineage>
</organism>
<keyword evidence="7" id="KW-0233">DNA recombination</keyword>
<gene>
    <name evidence="7" type="primary">sbcD</name>
    <name evidence="10" type="ORF">ACFPKY_06240</name>
</gene>
<proteinExistence type="inferred from homology"/>
<dbReference type="NCBIfam" id="TIGR00619">
    <property type="entry name" value="sbcd"/>
    <property type="match status" value="1"/>
</dbReference>
<dbReference type="PANTHER" id="PTHR30337">
    <property type="entry name" value="COMPONENT OF ATP-DEPENDENT DSDNA EXONUCLEASE"/>
    <property type="match status" value="1"/>
</dbReference>
<evidence type="ECO:0000256" key="7">
    <source>
        <dbReference type="RuleBase" id="RU363069"/>
    </source>
</evidence>
<dbReference type="InterPro" id="IPR026843">
    <property type="entry name" value="SbcD_C"/>
</dbReference>
<comment type="subunit">
    <text evidence="2 7">Heterodimer of SbcC and SbcD.</text>
</comment>
<comment type="caution">
    <text evidence="10">The sequence shown here is derived from an EMBL/GenBank/DDBJ whole genome shotgun (WGS) entry which is preliminary data.</text>
</comment>
<dbReference type="Proteomes" id="UP001595956">
    <property type="component" value="Unassembled WGS sequence"/>
</dbReference>
<comment type="function">
    <text evidence="7">SbcCD cleaves DNA hairpin structures. These structures can inhibit DNA replication and are intermediates in certain DNA recombination reactions. The complex acts as a 3'-&gt;5' double strand exonuclease that can open hairpins. It also has a 5' single-strand endonuclease activity.</text>
</comment>
<dbReference type="InterPro" id="IPR050535">
    <property type="entry name" value="DNA_Repair-Maintenance_Comp"/>
</dbReference>
<evidence type="ECO:0000256" key="3">
    <source>
        <dbReference type="ARBA" id="ARBA00013365"/>
    </source>
</evidence>
<keyword evidence="7" id="KW-0255">Endonuclease</keyword>
<evidence type="ECO:0000259" key="8">
    <source>
        <dbReference type="Pfam" id="PF00149"/>
    </source>
</evidence>
<feature type="domain" description="Calcineurin-like phosphoesterase" evidence="8">
    <location>
        <begin position="1"/>
        <end position="215"/>
    </location>
</feature>
<evidence type="ECO:0000256" key="6">
    <source>
        <dbReference type="ARBA" id="ARBA00022839"/>
    </source>
</evidence>
<evidence type="ECO:0000313" key="10">
    <source>
        <dbReference type="EMBL" id="MFC5492687.1"/>
    </source>
</evidence>
<dbReference type="InterPro" id="IPR004593">
    <property type="entry name" value="SbcD"/>
</dbReference>
<dbReference type="EMBL" id="JBHSMD010000002">
    <property type="protein sequence ID" value="MFC5492687.1"/>
    <property type="molecule type" value="Genomic_DNA"/>
</dbReference>
<evidence type="ECO:0000256" key="2">
    <source>
        <dbReference type="ARBA" id="ARBA00011322"/>
    </source>
</evidence>
<evidence type="ECO:0000259" key="9">
    <source>
        <dbReference type="Pfam" id="PF12320"/>
    </source>
</evidence>
<dbReference type="RefSeq" id="WP_345171086.1">
    <property type="nucleotide sequence ID" value="NZ_BAABFQ010000003.1"/>
</dbReference>
<keyword evidence="11" id="KW-1185">Reference proteome</keyword>
<sequence>MRILHTSDWHLGRSFHREGMLGHQAAYVDHLVDVVERERVDLVVVAGDIYDRALPHVDAVRLADETLARLAGSRAQVVLTSGNHDSAQRLGFSSRLIDAAGVFIRTDAGGVGTPVLLEDAHGQVAVYGIPYLDPDSVREPWGLAGRSHEAALTEAMRRINADKAGRNARSVVLAHAFVAGAQPSDSERDISVGGVSLVPTSVFDGVDYTALGHLHGRHTLTDTVRYSGSPLAYSFSEVNHRKGSWLVDLGADGVSTAEFIDAPVPRRLARIRGSLDDLLHDLTITEHEDAWVHATLTDSTRPLQAMDRLRERFPHTLVIAFEPIGGDRLRVPVARTQGRSDHAIALDFVAELRGTPATKAESALLQAAVDACCEDPDFDVLVSG</sequence>
<dbReference type="CDD" id="cd00840">
    <property type="entry name" value="MPP_Mre11_N"/>
    <property type="match status" value="1"/>
</dbReference>
<protein>
    <recommendedName>
        <fullName evidence="3 7">Nuclease SbcCD subunit D</fullName>
    </recommendedName>
</protein>
<dbReference type="Pfam" id="PF00149">
    <property type="entry name" value="Metallophos"/>
    <property type="match status" value="1"/>
</dbReference>
<dbReference type="Pfam" id="PF12320">
    <property type="entry name" value="SbcD_C"/>
    <property type="match status" value="1"/>
</dbReference>
<accession>A0ABW0MYB7</accession>
<dbReference type="InterPro" id="IPR004843">
    <property type="entry name" value="Calcineurin-like_PHP"/>
</dbReference>
<dbReference type="Gene3D" id="3.60.21.10">
    <property type="match status" value="1"/>
</dbReference>
<evidence type="ECO:0000256" key="4">
    <source>
        <dbReference type="ARBA" id="ARBA00022722"/>
    </source>
</evidence>
<name>A0ABW0MYB7_9ACTN</name>
<evidence type="ECO:0000256" key="1">
    <source>
        <dbReference type="ARBA" id="ARBA00010555"/>
    </source>
</evidence>
<feature type="domain" description="Nuclease SbcCD subunit D C-terminal" evidence="9">
    <location>
        <begin position="265"/>
        <end position="319"/>
    </location>
</feature>
<comment type="similarity">
    <text evidence="1 7">Belongs to the SbcD family.</text>
</comment>
<keyword evidence="6 7" id="KW-0269">Exonuclease</keyword>
<keyword evidence="4 7" id="KW-0540">Nuclease</keyword>
<dbReference type="SUPFAM" id="SSF56300">
    <property type="entry name" value="Metallo-dependent phosphatases"/>
    <property type="match status" value="1"/>
</dbReference>
<dbReference type="PANTHER" id="PTHR30337:SF0">
    <property type="entry name" value="NUCLEASE SBCCD SUBUNIT D"/>
    <property type="match status" value="1"/>
</dbReference>
<keyword evidence="7" id="KW-0235">DNA replication</keyword>
<dbReference type="InterPro" id="IPR041796">
    <property type="entry name" value="Mre11_N"/>
</dbReference>
<evidence type="ECO:0000256" key="5">
    <source>
        <dbReference type="ARBA" id="ARBA00022801"/>
    </source>
</evidence>
<dbReference type="InterPro" id="IPR029052">
    <property type="entry name" value="Metallo-depent_PP-like"/>
</dbReference>